<accession>A0ABX0Y931</accession>
<sequence length="101" mass="10724">MKVNEVAGSVKAGQVEELRLVSVEGGSYTLHATVGGTSERVLNADGDTLHVASVDQARKLLVDVPDTVPLYLVQPAVYDEMVGLDSGPTDSREQIPLHSSH</sequence>
<evidence type="ECO:0000313" key="2">
    <source>
        <dbReference type="Proteomes" id="UP000746535"/>
    </source>
</evidence>
<dbReference type="RefSeq" id="WP_168081323.1">
    <property type="nucleotide sequence ID" value="NZ_JAAVJI010000001.1"/>
</dbReference>
<dbReference type="EMBL" id="JAAVJI010000001">
    <property type="protein sequence ID" value="NJO99834.1"/>
    <property type="molecule type" value="Genomic_DNA"/>
</dbReference>
<evidence type="ECO:0000313" key="1">
    <source>
        <dbReference type="EMBL" id="NJO99834.1"/>
    </source>
</evidence>
<comment type="caution">
    <text evidence="1">The sequence shown here is derived from an EMBL/GenBank/DDBJ whole genome shotgun (WGS) entry which is preliminary data.</text>
</comment>
<reference evidence="1 2" key="1">
    <citation type="submission" date="2020-03" db="EMBL/GenBank/DDBJ databases">
        <authorList>
            <person name="Wang L."/>
            <person name="He N."/>
            <person name="Li Y."/>
            <person name="Fang Y."/>
            <person name="Zhang F."/>
        </authorList>
    </citation>
    <scope>NUCLEOTIDE SEQUENCE [LARGE SCALE GENOMIC DNA]</scope>
    <source>
        <strain evidence="2">hsmgli-8</strain>
    </source>
</reference>
<dbReference type="Proteomes" id="UP000746535">
    <property type="component" value="Unassembled WGS sequence"/>
</dbReference>
<keyword evidence="2" id="KW-1185">Reference proteome</keyword>
<protein>
    <submittedName>
        <fullName evidence="1">Cation transporter</fullName>
    </submittedName>
</protein>
<proteinExistence type="predicted"/>
<gene>
    <name evidence="1" type="ORF">HBH25_03015</name>
</gene>
<dbReference type="Pfam" id="PF20090">
    <property type="entry name" value="DUF6482"/>
    <property type="match status" value="1"/>
</dbReference>
<dbReference type="InterPro" id="IPR045508">
    <property type="entry name" value="DUF6482"/>
</dbReference>
<name>A0ABX0Y931_9PSED</name>
<organism evidence="1 2">
    <name type="scientific">Pseudomonas quercus</name>
    <dbReference type="NCBI Taxonomy" id="2722792"/>
    <lineage>
        <taxon>Bacteria</taxon>
        <taxon>Pseudomonadati</taxon>
        <taxon>Pseudomonadota</taxon>
        <taxon>Gammaproteobacteria</taxon>
        <taxon>Pseudomonadales</taxon>
        <taxon>Pseudomonadaceae</taxon>
        <taxon>Pseudomonas</taxon>
    </lineage>
</organism>